<sequence length="516" mass="53374">MSGDELQTLHGTGSFPFMTRLTRRAALAGGAATLALAACAPKASDTASKPDIAPAPPGFRDGVAIAAAIAAGETSALAEVEAAIARARAVEDQINGIVTETFEIARADAGGVLAGPFAGVPSFIKDLIDWRGAPTLRGCRGLEGHVAATDSVFAARWRRAGIVSLGKSATPEAGLISSTEPLSNGPTRNPWDVSRIPGGSSGGAAALVAAGVVPFAHASDGGGSIRIPASTCGVFGMKPSRDRLPYSEPGAAAPPLQISVNHAVTISVRDSVELFRAAEVPGGAYPALGEIQPLTRRLKIGFAPEPIGGTTLHSDTRAAIEDVAQLCRDLGHTVIDYTLPMDGPKFTDAFIMYWAAGAGEFARQVSAYSGKPVSPDILEPWTLGLANMAASRMDDLPGIVGYLLAFEEEYHSFFSGLDILLTPVTGSPAVAIGEQAPDRDFDAVMDSVLSFVAYTSPMNVAGAASMSVPLSWSPSGLPIGAMFSGRRGDDRLLFELALELEAARPWAGRRPAVTSL</sequence>
<name>A0A062VJH5_9PROT</name>
<evidence type="ECO:0000259" key="2">
    <source>
        <dbReference type="Pfam" id="PF01425"/>
    </source>
</evidence>
<comment type="similarity">
    <text evidence="1">Belongs to the amidase family.</text>
</comment>
<dbReference type="NCBIfam" id="NF005899">
    <property type="entry name" value="PRK07869.1"/>
    <property type="match status" value="1"/>
</dbReference>
<dbReference type="PROSITE" id="PS00571">
    <property type="entry name" value="AMIDASES"/>
    <property type="match status" value="1"/>
</dbReference>
<keyword evidence="3" id="KW-0378">Hydrolase</keyword>
<dbReference type="InterPro" id="IPR036928">
    <property type="entry name" value="AS_sf"/>
</dbReference>
<dbReference type="STRING" id="1280954.HPO_01490"/>
<dbReference type="Proteomes" id="UP000027100">
    <property type="component" value="Unassembled WGS sequence"/>
</dbReference>
<dbReference type="PATRIC" id="fig|1280954.3.peg.306"/>
<evidence type="ECO:0000256" key="1">
    <source>
        <dbReference type="ARBA" id="ARBA00009199"/>
    </source>
</evidence>
<evidence type="ECO:0000313" key="3">
    <source>
        <dbReference type="EMBL" id="KDA00661.1"/>
    </source>
</evidence>
<dbReference type="EMBL" id="ARYM01000001">
    <property type="protein sequence ID" value="KDA00661.1"/>
    <property type="molecule type" value="Genomic_DNA"/>
</dbReference>
<reference evidence="3 4" key="1">
    <citation type="journal article" date="2014" name="Antonie Van Leeuwenhoek">
        <title>Hyphomonas beringensis sp. nov. and Hyphomonas chukchiensis sp. nov., isolated from surface seawater of the Bering Sea and Chukchi Sea.</title>
        <authorList>
            <person name="Li C."/>
            <person name="Lai Q."/>
            <person name="Li G."/>
            <person name="Dong C."/>
            <person name="Wang J."/>
            <person name="Liao Y."/>
            <person name="Shao Z."/>
        </authorList>
    </citation>
    <scope>NUCLEOTIDE SEQUENCE [LARGE SCALE GENOMIC DNA]</scope>
    <source>
        <strain evidence="3 4">PS728</strain>
    </source>
</reference>
<dbReference type="Gene3D" id="3.90.1300.10">
    <property type="entry name" value="Amidase signature (AS) domain"/>
    <property type="match status" value="1"/>
</dbReference>
<dbReference type="InterPro" id="IPR023631">
    <property type="entry name" value="Amidase_dom"/>
</dbReference>
<organism evidence="3 4">
    <name type="scientific">Hyphomonas polymorpha PS728</name>
    <dbReference type="NCBI Taxonomy" id="1280954"/>
    <lineage>
        <taxon>Bacteria</taxon>
        <taxon>Pseudomonadati</taxon>
        <taxon>Pseudomonadota</taxon>
        <taxon>Alphaproteobacteria</taxon>
        <taxon>Hyphomonadales</taxon>
        <taxon>Hyphomonadaceae</taxon>
        <taxon>Hyphomonas</taxon>
    </lineage>
</organism>
<dbReference type="Pfam" id="PF01425">
    <property type="entry name" value="Amidase"/>
    <property type="match status" value="1"/>
</dbReference>
<dbReference type="InterPro" id="IPR000120">
    <property type="entry name" value="Amidase"/>
</dbReference>
<gene>
    <name evidence="3" type="ORF">HPO_01490</name>
</gene>
<protein>
    <submittedName>
        <fullName evidence="3">Putative 6-aminohexanoate-cyclic-dimer hydrolase</fullName>
    </submittedName>
</protein>
<dbReference type="PANTHER" id="PTHR11895:SF7">
    <property type="entry name" value="GLUTAMYL-TRNA(GLN) AMIDOTRANSFERASE SUBUNIT A, MITOCHONDRIAL"/>
    <property type="match status" value="1"/>
</dbReference>
<dbReference type="eggNOG" id="COG0154">
    <property type="taxonomic scope" value="Bacteria"/>
</dbReference>
<dbReference type="PROSITE" id="PS51318">
    <property type="entry name" value="TAT"/>
    <property type="match status" value="1"/>
</dbReference>
<feature type="domain" description="Amidase" evidence="2">
    <location>
        <begin position="80"/>
        <end position="493"/>
    </location>
</feature>
<keyword evidence="4" id="KW-1185">Reference proteome</keyword>
<evidence type="ECO:0000313" key="4">
    <source>
        <dbReference type="Proteomes" id="UP000027100"/>
    </source>
</evidence>
<comment type="caution">
    <text evidence="3">The sequence shown here is derived from an EMBL/GenBank/DDBJ whole genome shotgun (WGS) entry which is preliminary data.</text>
</comment>
<dbReference type="GO" id="GO:0016787">
    <property type="term" value="F:hydrolase activity"/>
    <property type="evidence" value="ECO:0007669"/>
    <property type="project" value="UniProtKB-KW"/>
</dbReference>
<dbReference type="InterPro" id="IPR006311">
    <property type="entry name" value="TAT_signal"/>
</dbReference>
<proteinExistence type="inferred from homology"/>
<dbReference type="PANTHER" id="PTHR11895">
    <property type="entry name" value="TRANSAMIDASE"/>
    <property type="match status" value="1"/>
</dbReference>
<dbReference type="InterPro" id="IPR020556">
    <property type="entry name" value="Amidase_CS"/>
</dbReference>
<dbReference type="AlphaFoldDB" id="A0A062VJH5"/>
<accession>A0A062VJH5</accession>
<dbReference type="SUPFAM" id="SSF75304">
    <property type="entry name" value="Amidase signature (AS) enzymes"/>
    <property type="match status" value="1"/>
</dbReference>